<evidence type="ECO:0000256" key="3">
    <source>
        <dbReference type="SAM" id="MobiDB-lite"/>
    </source>
</evidence>
<dbReference type="GO" id="GO:0004016">
    <property type="term" value="F:adenylate cyclase activity"/>
    <property type="evidence" value="ECO:0007669"/>
    <property type="project" value="TreeGrafter"/>
</dbReference>
<dbReference type="CDD" id="cd06170">
    <property type="entry name" value="LuxR_C_like"/>
    <property type="match status" value="1"/>
</dbReference>
<dbReference type="PANTHER" id="PTHR16305">
    <property type="entry name" value="TESTICULAR SOLUBLE ADENYLYL CYCLASE"/>
    <property type="match status" value="1"/>
</dbReference>
<dbReference type="RefSeq" id="WP_192748748.1">
    <property type="nucleotide sequence ID" value="NZ_BAABJL010000072.1"/>
</dbReference>
<dbReference type="InterPro" id="IPR027417">
    <property type="entry name" value="P-loop_NTPase"/>
</dbReference>
<evidence type="ECO:0000259" key="4">
    <source>
        <dbReference type="PROSITE" id="PS50043"/>
    </source>
</evidence>
<dbReference type="PROSITE" id="PS00622">
    <property type="entry name" value="HTH_LUXR_1"/>
    <property type="match status" value="1"/>
</dbReference>
<evidence type="ECO:0000256" key="2">
    <source>
        <dbReference type="ARBA" id="ARBA00022840"/>
    </source>
</evidence>
<dbReference type="InterPro" id="IPR016032">
    <property type="entry name" value="Sig_transdc_resp-reg_C-effctor"/>
</dbReference>
<dbReference type="GO" id="GO:0005737">
    <property type="term" value="C:cytoplasm"/>
    <property type="evidence" value="ECO:0007669"/>
    <property type="project" value="TreeGrafter"/>
</dbReference>
<dbReference type="GO" id="GO:0003677">
    <property type="term" value="F:DNA binding"/>
    <property type="evidence" value="ECO:0007669"/>
    <property type="project" value="UniProtKB-KW"/>
</dbReference>
<evidence type="ECO:0000256" key="1">
    <source>
        <dbReference type="ARBA" id="ARBA00022741"/>
    </source>
</evidence>
<feature type="region of interest" description="Disordered" evidence="3">
    <location>
        <begin position="258"/>
        <end position="280"/>
    </location>
</feature>
<dbReference type="EMBL" id="JADBEM010000001">
    <property type="protein sequence ID" value="MBE1604122.1"/>
    <property type="molecule type" value="Genomic_DNA"/>
</dbReference>
<reference evidence="5" key="1">
    <citation type="submission" date="2020-10" db="EMBL/GenBank/DDBJ databases">
        <title>Sequencing the genomes of 1000 actinobacteria strains.</title>
        <authorList>
            <person name="Klenk H.-P."/>
        </authorList>
    </citation>
    <scope>NUCLEOTIDE SEQUENCE</scope>
    <source>
        <strain evidence="5">DSM 45354</strain>
    </source>
</reference>
<name>A0A927MVL1_9ACTN</name>
<dbReference type="SMART" id="SM00421">
    <property type="entry name" value="HTH_LUXR"/>
    <property type="match status" value="1"/>
</dbReference>
<dbReference type="InterPro" id="IPR041664">
    <property type="entry name" value="AAA_16"/>
</dbReference>
<dbReference type="AlphaFoldDB" id="A0A927MVL1"/>
<dbReference type="PRINTS" id="PR00038">
    <property type="entry name" value="HTHLUXR"/>
</dbReference>
<dbReference type="InterPro" id="IPR036388">
    <property type="entry name" value="WH-like_DNA-bd_sf"/>
</dbReference>
<dbReference type="SUPFAM" id="SSF52540">
    <property type="entry name" value="P-loop containing nucleoside triphosphate hydrolases"/>
    <property type="match status" value="1"/>
</dbReference>
<sequence length="964" mass="103624">MHSGVAETLVGRQHHMELISSLMEELVKGLGGVILLQGEPGIGKSALLAAALADALDKGLDVRHGVCDELNQRLSLAVVQQTLANVFGPGRQRADTDAVAAHATSEGARSHHGARLVAGDPVTAAAEELLVLVDRLCAAGPVVLALDDLQLADEATLLVWRRLCRTALQRPLLLIGACRLVPQRAELDLLRRDVRDHAGTTLTLERLSEPEVAELARRISGRTAGPRLLGRLKLATGNPLYVREIMDALIRAGALQDNGQESELGPTAPPRPESQRGGAEFESMSLSEVIADRLAFLSAETRDVLRSAALLPPAFAITDMTVLLGRPAVVLTAPVREAVAAGVLEPADGDRLRFRHGLIRQALYALVPAALRIALHRDAAQALIARGSSVERVAEQLLPAADATDGWEVDWLADNAAALTRRAPDAAVTLLQRAVAHRTDDARTLVLLDHLASAAFLAADYEQAKRAAQRVLAHAGDAEQRGRAAWILGYALLRTARAEEAMTDYQKAMTIVQEVAAGLDADTRWHARLRVFVVFALMHLGRSEEAAAEAAAVLVVGTQLSDAMSIAYTRHILSVAQWNRQDLEGALDHLTRGIALTGSDPELLDLRLLMQGNQAGLLLDMDRFTQAREVLADARALAERTGNTRLGPSTVRAGELALYTGRWDDALTELATLSDDDATHRQLVALTHGVAAVVTAHRDEQAVARHHLHLLEELPATSYNKANLAYRFQARAMVTERSGDLPSALSGLQEVLDSSYEVMADRARVLPLLVRLALAAGDREVAERAVACVEADEARSRLPRVAAARMWCHGLLGFDPALVLDAAGYYRKVGRPAEMAQALEDAADLLASAGQGDPARDALNDAMLTYTDIGAVWDSRRAAARLRVHGVRLGVRGARGRPRTGWIALTDTEQKVTELVAAGLSNPDIADALVLSRRTVETHVSHIVAKLEVKSRREVAGVAQAHRS</sequence>
<keyword evidence="2" id="KW-0067">ATP-binding</keyword>
<accession>A0A927MVL1</accession>
<comment type="caution">
    <text evidence="5">The sequence shown here is derived from an EMBL/GenBank/DDBJ whole genome shotgun (WGS) entry which is preliminary data.</text>
</comment>
<gene>
    <name evidence="5" type="ORF">HEB94_000970</name>
</gene>
<keyword evidence="5" id="KW-0238">DNA-binding</keyword>
<dbReference type="InterPro" id="IPR000792">
    <property type="entry name" value="Tscrpt_reg_LuxR_C"/>
</dbReference>
<dbReference type="Gene3D" id="1.25.40.10">
    <property type="entry name" value="Tetratricopeptide repeat domain"/>
    <property type="match status" value="2"/>
</dbReference>
<dbReference type="SUPFAM" id="SSF48452">
    <property type="entry name" value="TPR-like"/>
    <property type="match status" value="2"/>
</dbReference>
<organism evidence="5 6">
    <name type="scientific">Actinopolymorpha pittospori</name>
    <dbReference type="NCBI Taxonomy" id="648752"/>
    <lineage>
        <taxon>Bacteria</taxon>
        <taxon>Bacillati</taxon>
        <taxon>Actinomycetota</taxon>
        <taxon>Actinomycetes</taxon>
        <taxon>Propionibacteriales</taxon>
        <taxon>Actinopolymorphaceae</taxon>
        <taxon>Actinopolymorpha</taxon>
    </lineage>
</organism>
<evidence type="ECO:0000313" key="5">
    <source>
        <dbReference type="EMBL" id="MBE1604122.1"/>
    </source>
</evidence>
<dbReference type="Proteomes" id="UP000638648">
    <property type="component" value="Unassembled WGS sequence"/>
</dbReference>
<keyword evidence="1" id="KW-0547">Nucleotide-binding</keyword>
<protein>
    <submittedName>
        <fullName evidence="5">DNA-binding NarL/FixJ family response regulator</fullName>
    </submittedName>
</protein>
<dbReference type="GO" id="GO:0005524">
    <property type="term" value="F:ATP binding"/>
    <property type="evidence" value="ECO:0007669"/>
    <property type="project" value="UniProtKB-KW"/>
</dbReference>
<evidence type="ECO:0000313" key="6">
    <source>
        <dbReference type="Proteomes" id="UP000638648"/>
    </source>
</evidence>
<dbReference type="PANTHER" id="PTHR16305:SF35">
    <property type="entry name" value="TRANSCRIPTIONAL ACTIVATOR DOMAIN"/>
    <property type="match status" value="1"/>
</dbReference>
<dbReference type="SUPFAM" id="SSF46894">
    <property type="entry name" value="C-terminal effector domain of the bipartite response regulators"/>
    <property type="match status" value="1"/>
</dbReference>
<dbReference type="PROSITE" id="PS50043">
    <property type="entry name" value="HTH_LUXR_2"/>
    <property type="match status" value="1"/>
</dbReference>
<feature type="domain" description="HTH luxR-type" evidence="4">
    <location>
        <begin position="898"/>
        <end position="963"/>
    </location>
</feature>
<proteinExistence type="predicted"/>
<dbReference type="InterPro" id="IPR011990">
    <property type="entry name" value="TPR-like_helical_dom_sf"/>
</dbReference>
<keyword evidence="6" id="KW-1185">Reference proteome</keyword>
<dbReference type="Pfam" id="PF00196">
    <property type="entry name" value="GerE"/>
    <property type="match status" value="1"/>
</dbReference>
<dbReference type="GO" id="GO:0006355">
    <property type="term" value="P:regulation of DNA-templated transcription"/>
    <property type="evidence" value="ECO:0007669"/>
    <property type="project" value="InterPro"/>
</dbReference>
<dbReference type="Gene3D" id="1.10.10.10">
    <property type="entry name" value="Winged helix-like DNA-binding domain superfamily/Winged helix DNA-binding domain"/>
    <property type="match status" value="1"/>
</dbReference>
<dbReference type="Pfam" id="PF13191">
    <property type="entry name" value="AAA_16"/>
    <property type="match status" value="1"/>
</dbReference>